<organism evidence="2">
    <name type="scientific">Panicum hallii</name>
    <dbReference type="NCBI Taxonomy" id="206008"/>
    <lineage>
        <taxon>Eukaryota</taxon>
        <taxon>Viridiplantae</taxon>
        <taxon>Streptophyta</taxon>
        <taxon>Embryophyta</taxon>
        <taxon>Tracheophyta</taxon>
        <taxon>Spermatophyta</taxon>
        <taxon>Magnoliopsida</taxon>
        <taxon>Liliopsida</taxon>
        <taxon>Poales</taxon>
        <taxon>Poaceae</taxon>
        <taxon>PACMAD clade</taxon>
        <taxon>Panicoideae</taxon>
        <taxon>Panicodae</taxon>
        <taxon>Paniceae</taxon>
        <taxon>Panicinae</taxon>
        <taxon>Panicum</taxon>
        <taxon>Panicum sect. Panicum</taxon>
    </lineage>
</organism>
<evidence type="ECO:0000256" key="1">
    <source>
        <dbReference type="SAM" id="MobiDB-lite"/>
    </source>
</evidence>
<dbReference type="AlphaFoldDB" id="A0A2T8JDJ8"/>
<feature type="region of interest" description="Disordered" evidence="1">
    <location>
        <begin position="86"/>
        <end position="114"/>
    </location>
</feature>
<proteinExistence type="predicted"/>
<reference evidence="2" key="1">
    <citation type="submission" date="2018-04" db="EMBL/GenBank/DDBJ databases">
        <title>WGS assembly of Panicum hallii.</title>
        <authorList>
            <person name="Lovell J."/>
            <person name="Jenkins J."/>
            <person name="Lowry D."/>
            <person name="Mamidi S."/>
            <person name="Sreedasyam A."/>
            <person name="Weng X."/>
            <person name="Barry K."/>
            <person name="Bonette J."/>
            <person name="Campitelli B."/>
            <person name="Daum C."/>
            <person name="Gordon S."/>
            <person name="Gould B."/>
            <person name="Lipzen A."/>
            <person name="Macqueen A."/>
            <person name="Palacio-Mejia J."/>
            <person name="Plott C."/>
            <person name="Shakirov E."/>
            <person name="Shu S."/>
            <person name="Yoshinaga Y."/>
            <person name="Zane M."/>
            <person name="Rokhsar D."/>
            <person name="Grimwood J."/>
            <person name="Schmutz J."/>
            <person name="Juenger T."/>
        </authorList>
    </citation>
    <scope>NUCLEOTIDE SEQUENCE [LARGE SCALE GENOMIC DNA]</scope>
    <source>
        <strain evidence="2">FIL2</strain>
    </source>
</reference>
<dbReference type="Proteomes" id="UP000243499">
    <property type="component" value="Chromosome 4"/>
</dbReference>
<name>A0A2T8JDJ8_9POAL</name>
<gene>
    <name evidence="2" type="ORF">PAHAL_4G205200</name>
</gene>
<accession>A0A2T8JDJ8</accession>
<dbReference type="EMBL" id="CM008049">
    <property type="protein sequence ID" value="PVH47975.1"/>
    <property type="molecule type" value="Genomic_DNA"/>
</dbReference>
<evidence type="ECO:0000313" key="2">
    <source>
        <dbReference type="EMBL" id="PVH47975.1"/>
    </source>
</evidence>
<feature type="compositionally biased region" description="Basic and acidic residues" evidence="1">
    <location>
        <begin position="105"/>
        <end position="114"/>
    </location>
</feature>
<protein>
    <submittedName>
        <fullName evidence="2">Uncharacterized protein</fullName>
    </submittedName>
</protein>
<dbReference type="Gramene" id="PVH47975">
    <property type="protein sequence ID" value="PVH47975"/>
    <property type="gene ID" value="PAHAL_4G205200"/>
</dbReference>
<sequence>MVSNQGWNDEHLQPRQRGMHTVKETDMLATNLDLLLKKLDEHPQDKAPMQALQALDARMTCEVYGNIGHSGNNCPETHEDVMYMNNNNNGFRPQGGQGWNQSRPYDQRDTDDRT</sequence>
<feature type="region of interest" description="Disordered" evidence="1">
    <location>
        <begin position="1"/>
        <end position="21"/>
    </location>
</feature>